<organism evidence="1">
    <name type="scientific">Anguilla anguilla</name>
    <name type="common">European freshwater eel</name>
    <name type="synonym">Muraena anguilla</name>
    <dbReference type="NCBI Taxonomy" id="7936"/>
    <lineage>
        <taxon>Eukaryota</taxon>
        <taxon>Metazoa</taxon>
        <taxon>Chordata</taxon>
        <taxon>Craniata</taxon>
        <taxon>Vertebrata</taxon>
        <taxon>Euteleostomi</taxon>
        <taxon>Actinopterygii</taxon>
        <taxon>Neopterygii</taxon>
        <taxon>Teleostei</taxon>
        <taxon>Anguilliformes</taxon>
        <taxon>Anguillidae</taxon>
        <taxon>Anguilla</taxon>
    </lineage>
</organism>
<reference evidence="1" key="2">
    <citation type="journal article" date="2015" name="Fish Shellfish Immunol.">
        <title>Early steps in the European eel (Anguilla anguilla)-Vibrio vulnificus interaction in the gills: Role of the RtxA13 toxin.</title>
        <authorList>
            <person name="Callol A."/>
            <person name="Pajuelo D."/>
            <person name="Ebbesson L."/>
            <person name="Teles M."/>
            <person name="MacKenzie S."/>
            <person name="Amaro C."/>
        </authorList>
    </citation>
    <scope>NUCLEOTIDE SEQUENCE</scope>
</reference>
<accession>A0A0E9XLW6</accession>
<evidence type="ECO:0000313" key="1">
    <source>
        <dbReference type="EMBL" id="JAI03407.1"/>
    </source>
</evidence>
<proteinExistence type="predicted"/>
<name>A0A0E9XLW6_ANGAN</name>
<dbReference type="AlphaFoldDB" id="A0A0E9XLW6"/>
<sequence>MWKNEGVFMQQSECGVEWTFPLSEEQQLAIYCQNFNVFMASHYFDRILFWHYMV</sequence>
<dbReference type="EMBL" id="GBXM01005171">
    <property type="protein sequence ID" value="JAI03407.1"/>
    <property type="molecule type" value="Transcribed_RNA"/>
</dbReference>
<reference evidence="1" key="1">
    <citation type="submission" date="2014-11" db="EMBL/GenBank/DDBJ databases">
        <authorList>
            <person name="Amaro Gonzalez C."/>
        </authorList>
    </citation>
    <scope>NUCLEOTIDE SEQUENCE</scope>
</reference>
<protein>
    <submittedName>
        <fullName evidence="1">Uncharacterized protein</fullName>
    </submittedName>
</protein>